<comment type="caution">
    <text evidence="5">The sequence shown here is derived from an EMBL/GenBank/DDBJ whole genome shotgun (WGS) entry which is preliminary data.</text>
</comment>
<name>A0A6G1CBW7_9ORYZ</name>
<proteinExistence type="inferred from homology"/>
<dbReference type="Gene3D" id="3.30.710.10">
    <property type="entry name" value="Potassium Channel Kv1.1, Chain A"/>
    <property type="match status" value="1"/>
</dbReference>
<dbReference type="SUPFAM" id="SSF49599">
    <property type="entry name" value="TRAF domain-like"/>
    <property type="match status" value="1"/>
</dbReference>
<dbReference type="CDD" id="cd00121">
    <property type="entry name" value="MATH"/>
    <property type="match status" value="1"/>
</dbReference>
<organism evidence="5 6">
    <name type="scientific">Oryza meyeriana var. granulata</name>
    <dbReference type="NCBI Taxonomy" id="110450"/>
    <lineage>
        <taxon>Eukaryota</taxon>
        <taxon>Viridiplantae</taxon>
        <taxon>Streptophyta</taxon>
        <taxon>Embryophyta</taxon>
        <taxon>Tracheophyta</taxon>
        <taxon>Spermatophyta</taxon>
        <taxon>Magnoliopsida</taxon>
        <taxon>Liliopsida</taxon>
        <taxon>Poales</taxon>
        <taxon>Poaceae</taxon>
        <taxon>BOP clade</taxon>
        <taxon>Oryzoideae</taxon>
        <taxon>Oryzeae</taxon>
        <taxon>Oryzinae</taxon>
        <taxon>Oryza</taxon>
        <taxon>Oryza meyeriana</taxon>
    </lineage>
</organism>
<evidence type="ECO:0008006" key="7">
    <source>
        <dbReference type="Google" id="ProtNLM"/>
    </source>
</evidence>
<dbReference type="Gene3D" id="2.60.210.10">
    <property type="entry name" value="Apoptosis, Tumor Necrosis Factor Receptor Associated Protein 2, Chain A"/>
    <property type="match status" value="1"/>
</dbReference>
<dbReference type="InterPro" id="IPR045005">
    <property type="entry name" value="BPM1-6"/>
</dbReference>
<evidence type="ECO:0000313" key="5">
    <source>
        <dbReference type="EMBL" id="KAF0898135.1"/>
    </source>
</evidence>
<dbReference type="Pfam" id="PF22486">
    <property type="entry name" value="MATH_2"/>
    <property type="match status" value="1"/>
</dbReference>
<feature type="domain" description="MATH" evidence="4">
    <location>
        <begin position="15"/>
        <end position="138"/>
    </location>
</feature>
<dbReference type="SMART" id="SM00225">
    <property type="entry name" value="BTB"/>
    <property type="match status" value="1"/>
</dbReference>
<comment type="pathway">
    <text evidence="1">Protein modification; protein ubiquitination.</text>
</comment>
<evidence type="ECO:0000259" key="3">
    <source>
        <dbReference type="PROSITE" id="PS50097"/>
    </source>
</evidence>
<reference evidence="5 6" key="1">
    <citation type="submission" date="2019-11" db="EMBL/GenBank/DDBJ databases">
        <title>Whole genome sequence of Oryza granulata.</title>
        <authorList>
            <person name="Li W."/>
        </authorList>
    </citation>
    <scope>NUCLEOTIDE SEQUENCE [LARGE SCALE GENOMIC DNA]</scope>
    <source>
        <strain evidence="6">cv. Menghai</strain>
        <tissue evidence="5">Leaf</tissue>
    </source>
</reference>
<dbReference type="CDD" id="cd18280">
    <property type="entry name" value="BTB_POZ_BPM_plant"/>
    <property type="match status" value="1"/>
</dbReference>
<dbReference type="InterPro" id="IPR000210">
    <property type="entry name" value="BTB/POZ_dom"/>
</dbReference>
<evidence type="ECO:0000256" key="2">
    <source>
        <dbReference type="ARBA" id="ARBA00010846"/>
    </source>
</evidence>
<dbReference type="EMBL" id="SPHZ02000009">
    <property type="protein sequence ID" value="KAF0898135.1"/>
    <property type="molecule type" value="Genomic_DNA"/>
</dbReference>
<dbReference type="PROSITE" id="PS50144">
    <property type="entry name" value="MATH"/>
    <property type="match status" value="1"/>
</dbReference>
<dbReference type="Proteomes" id="UP000479710">
    <property type="component" value="Unassembled WGS sequence"/>
</dbReference>
<comment type="similarity">
    <text evidence="2">Belongs to the Tdpoz family.</text>
</comment>
<dbReference type="InterPro" id="IPR056423">
    <property type="entry name" value="BACK_BPM_SPOP"/>
</dbReference>
<dbReference type="PROSITE" id="PS50097">
    <property type="entry name" value="BTB"/>
    <property type="match status" value="1"/>
</dbReference>
<keyword evidence="6" id="KW-1185">Reference proteome</keyword>
<feature type="domain" description="BTB" evidence="3">
    <location>
        <begin position="170"/>
        <end position="233"/>
    </location>
</feature>
<accession>A0A6G1CBW7</accession>
<dbReference type="PANTHER" id="PTHR26379">
    <property type="entry name" value="BTB/POZ AND MATH DOMAIN-CONTAINING PROTEIN 1"/>
    <property type="match status" value="1"/>
</dbReference>
<dbReference type="InterPro" id="IPR008974">
    <property type="entry name" value="TRAF-like"/>
</dbReference>
<evidence type="ECO:0000313" key="6">
    <source>
        <dbReference type="Proteomes" id="UP000479710"/>
    </source>
</evidence>
<dbReference type="SUPFAM" id="SSF54695">
    <property type="entry name" value="POZ domain"/>
    <property type="match status" value="1"/>
</dbReference>
<dbReference type="OrthoDB" id="598013at2759"/>
<sequence length="324" mass="36003">MISSSIRMADSGSLDLKLDYSATNACGIGDVVVSDAFSAGGHTWIVNCYPRGDKKEDNNGEYLSLFLKLVGESKNVKAIFDAFMMEKDGKPSSSVAKRCVQVYPPEGFTDWGWPQFVKRSDLESSYVVNGKVRIMCVVIVLRDGDMYRVPEPPPDIGVHLGRLLDSADGTDVSFIVDGETFPAHRAVLAARSPVFRAELLGSMAESKMSCITVQDIEPVIFRALLRFIYTDELPGDIMVLEDSSSTATTRDELFKKLLAAADRYDLSRLKLMCAQKLWETLSVETVMTMIVYAKMHSCPELKKRCLDFLLTGKNLESVLDLFMN</sequence>
<dbReference type="InterPro" id="IPR002083">
    <property type="entry name" value="MATH/TRAF_dom"/>
</dbReference>
<dbReference type="InterPro" id="IPR011333">
    <property type="entry name" value="SKP1/BTB/POZ_sf"/>
</dbReference>
<dbReference type="AlphaFoldDB" id="A0A6G1CBW7"/>
<dbReference type="Pfam" id="PF00651">
    <property type="entry name" value="BTB"/>
    <property type="match status" value="1"/>
</dbReference>
<dbReference type="PANTHER" id="PTHR26379:SF238">
    <property type="entry name" value="OS08G0523100 PROTEIN"/>
    <property type="match status" value="1"/>
</dbReference>
<protein>
    <recommendedName>
        <fullName evidence="7">BTB domain-containing protein</fullName>
    </recommendedName>
</protein>
<dbReference type="Pfam" id="PF24570">
    <property type="entry name" value="BACK_BPM_SPOP"/>
    <property type="match status" value="1"/>
</dbReference>
<evidence type="ECO:0000256" key="1">
    <source>
        <dbReference type="ARBA" id="ARBA00004906"/>
    </source>
</evidence>
<dbReference type="GO" id="GO:0016567">
    <property type="term" value="P:protein ubiquitination"/>
    <property type="evidence" value="ECO:0007669"/>
    <property type="project" value="InterPro"/>
</dbReference>
<evidence type="ECO:0000259" key="4">
    <source>
        <dbReference type="PROSITE" id="PS50144"/>
    </source>
</evidence>
<gene>
    <name evidence="5" type="ORF">E2562_001783</name>
</gene>